<feature type="domain" description="RING-type" evidence="2">
    <location>
        <begin position="184"/>
        <end position="222"/>
    </location>
</feature>
<accession>A0A835I6S7</accession>
<dbReference type="AlphaFoldDB" id="A0A835I6S7"/>
<reference evidence="3 4" key="1">
    <citation type="submission" date="2020-10" db="EMBL/GenBank/DDBJ databases">
        <title>The Coptis chinensis genome and diversification of protoberbering-type alkaloids.</title>
        <authorList>
            <person name="Wang B."/>
            <person name="Shu S."/>
            <person name="Song C."/>
            <person name="Liu Y."/>
        </authorList>
    </citation>
    <scope>NUCLEOTIDE SEQUENCE [LARGE SCALE GENOMIC DNA]</scope>
    <source>
        <strain evidence="3">HL-2020</strain>
        <tissue evidence="3">Leaf</tissue>
    </source>
</reference>
<keyword evidence="1" id="KW-0479">Metal-binding</keyword>
<evidence type="ECO:0000313" key="4">
    <source>
        <dbReference type="Proteomes" id="UP000631114"/>
    </source>
</evidence>
<organism evidence="3 4">
    <name type="scientific">Coptis chinensis</name>
    <dbReference type="NCBI Taxonomy" id="261450"/>
    <lineage>
        <taxon>Eukaryota</taxon>
        <taxon>Viridiplantae</taxon>
        <taxon>Streptophyta</taxon>
        <taxon>Embryophyta</taxon>
        <taxon>Tracheophyta</taxon>
        <taxon>Spermatophyta</taxon>
        <taxon>Magnoliopsida</taxon>
        <taxon>Ranunculales</taxon>
        <taxon>Ranunculaceae</taxon>
        <taxon>Coptidoideae</taxon>
        <taxon>Coptis</taxon>
    </lineage>
</organism>
<dbReference type="InterPro" id="IPR001841">
    <property type="entry name" value="Znf_RING"/>
</dbReference>
<evidence type="ECO:0000313" key="3">
    <source>
        <dbReference type="EMBL" id="KAF9611639.1"/>
    </source>
</evidence>
<keyword evidence="4" id="KW-1185">Reference proteome</keyword>
<dbReference type="Proteomes" id="UP000631114">
    <property type="component" value="Unassembled WGS sequence"/>
</dbReference>
<dbReference type="SUPFAM" id="SSF57850">
    <property type="entry name" value="RING/U-box"/>
    <property type="match status" value="1"/>
</dbReference>
<evidence type="ECO:0000259" key="2">
    <source>
        <dbReference type="PROSITE" id="PS50089"/>
    </source>
</evidence>
<comment type="caution">
    <text evidence="3">The sequence shown here is derived from an EMBL/GenBank/DDBJ whole genome shotgun (WGS) entry which is preliminary data.</text>
</comment>
<dbReference type="CDD" id="cd16449">
    <property type="entry name" value="RING-HC"/>
    <property type="match status" value="1"/>
</dbReference>
<dbReference type="SMART" id="SM00184">
    <property type="entry name" value="RING"/>
    <property type="match status" value="1"/>
</dbReference>
<dbReference type="PANTHER" id="PTHR46629">
    <property type="entry name" value="OS01G0917900 PROTEIN"/>
    <property type="match status" value="1"/>
</dbReference>
<name>A0A835I6S7_9MAGN</name>
<feature type="non-terminal residue" evidence="3">
    <location>
        <position position="1"/>
    </location>
</feature>
<dbReference type="PROSITE" id="PS50089">
    <property type="entry name" value="ZF_RING_2"/>
    <property type="match status" value="1"/>
</dbReference>
<sequence length="232" mass="25930">YRGEVSIYTSRNSRDSSCCTYIPINPEITVGRERKLVEFLREGEEMEGVDHRGKKWKSFKQRLGLKKMSCCGASWSFRATSNMVEREEEQEQELTTTNAGQNQVGNLMDFDPDPDCVGHIPTTGMNLATALAAEREFRAAQEWEGGSVGPTSASPKRVSLIRLLEETDGDDEEKEKGVGNESICCVCMGRKKGAAFIPCGHTFCRVCSREIWLNRGSCPLCNRSVLEILDIF</sequence>
<dbReference type="InterPro" id="IPR013083">
    <property type="entry name" value="Znf_RING/FYVE/PHD"/>
</dbReference>
<dbReference type="GO" id="GO:0008270">
    <property type="term" value="F:zinc ion binding"/>
    <property type="evidence" value="ECO:0007669"/>
    <property type="project" value="UniProtKB-KW"/>
</dbReference>
<dbReference type="Pfam" id="PF13920">
    <property type="entry name" value="zf-C3HC4_3"/>
    <property type="match status" value="1"/>
</dbReference>
<gene>
    <name evidence="3" type="ORF">IFM89_034110</name>
</gene>
<dbReference type="Gene3D" id="3.30.40.10">
    <property type="entry name" value="Zinc/RING finger domain, C3HC4 (zinc finger)"/>
    <property type="match status" value="1"/>
</dbReference>
<evidence type="ECO:0000256" key="1">
    <source>
        <dbReference type="PROSITE-ProRule" id="PRU00175"/>
    </source>
</evidence>
<protein>
    <recommendedName>
        <fullName evidence="2">RING-type domain-containing protein</fullName>
    </recommendedName>
</protein>
<dbReference type="OrthoDB" id="1711136at2759"/>
<keyword evidence="1" id="KW-0863">Zinc-finger</keyword>
<keyword evidence="1" id="KW-0862">Zinc</keyword>
<dbReference type="EMBL" id="JADFTS010000004">
    <property type="protein sequence ID" value="KAF9611639.1"/>
    <property type="molecule type" value="Genomic_DNA"/>
</dbReference>
<proteinExistence type="predicted"/>